<dbReference type="InterPro" id="IPR001611">
    <property type="entry name" value="Leu-rich_rpt"/>
</dbReference>
<sequence>MDLCNAARWPDDFNRTEQLLNEIKYEGKRCLILNDMDVQDFNEAIATRLSTQILVVHGYKGKEIPRQLERLGELQMLLLAACKICFVPVAVAKLLNLSLLDLSGNEIEEVPDCWGNLNNLKILDLSKNRIKSIPDSLYSMAQLQSLDLGENMLSELSPSIVRMKGLQVLSCSCNNISSLPDEITCLTNLLVLRLMNNKLCYLPRSFANLSSLLILQLDCNSFDHFPHQIFHCISLEEFSITNNSIVGPVPEEFGKLQNLRNLSLAKNFCTSLPWTIGGLKHLEYLDFSGNKLRELGFSLSSLQSLQEVSFSGCELTSLPDDIGLLKGLAILNLSQNSLTDFPHTISGYPRLTALLLSNNDFSKLPVWVCVLDNLVVLELQGNKLTQLPAEFSRLSGTIRQIDLSHNLFEVFPLSICQPRCRLTYLCFDHNPLKEIPDEVSHLKDLTHLTFSNCNKLTTLPRGLGLCISLRMLRLDHCPLESLPASLAELDSLKYLDLSHTNFVAFPLVVCYLARLRVLLYDQQEGRPLVTINDPPGWFARSKVLYPEVNSFTSVDFQAAKMHDNCNVNPSLEDALKIKTEEDSGIPPLIGRLSQLTHLSMQANGLFMLPDVFHTMNLHRLNLSNNRIYFLPSRFHKSKSLTHLYLHNNRMQQLTESFQNLKKLRVLTLFGNPLTCPPSEICTERKVSPVFCYLRRQKLFEEALLRAMCQKVLDMLPREAAPALLNKLGFPSSVIDVLDQEYPGGYNFAKRIRLALEAWSGLTFDDTVSANPNTTGPVAPEPLQGVVASFQGHFEDYDKRSGSGKGPVAAGGAGVTETAPIPSDSGLSQVDAKLFPTQESQSLHSSAHISSVNSQPNIFFLLKEAVVGLEVSPKRLIHLVNILELTELQEALTKIANNAELPRF</sequence>
<dbReference type="SUPFAM" id="SSF52058">
    <property type="entry name" value="L domain-like"/>
    <property type="match status" value="2"/>
</dbReference>
<keyword evidence="5" id="KW-1185">Reference proteome</keyword>
<comment type="caution">
    <text evidence="4">The sequence shown here is derived from an EMBL/GenBank/DDBJ whole genome shotgun (WGS) entry which is preliminary data.</text>
</comment>
<evidence type="ECO:0000256" key="1">
    <source>
        <dbReference type="ARBA" id="ARBA00022614"/>
    </source>
</evidence>
<dbReference type="PANTHER" id="PTHR48051:SF1">
    <property type="entry name" value="RAS SUPPRESSOR PROTEIN 1"/>
    <property type="match status" value="1"/>
</dbReference>
<dbReference type="PROSITE" id="PS51450">
    <property type="entry name" value="LRR"/>
    <property type="match status" value="5"/>
</dbReference>
<dbReference type="AlphaFoldDB" id="A0A8E0RX59"/>
<dbReference type="SMART" id="SM00364">
    <property type="entry name" value="LRR_BAC"/>
    <property type="match status" value="11"/>
</dbReference>
<protein>
    <submittedName>
        <fullName evidence="4">Uncharacterized protein</fullName>
    </submittedName>
</protein>
<evidence type="ECO:0000256" key="3">
    <source>
        <dbReference type="SAM" id="MobiDB-lite"/>
    </source>
</evidence>
<keyword evidence="2" id="KW-0677">Repeat</keyword>
<accession>A0A8E0RX59</accession>
<dbReference type="GO" id="GO:0005737">
    <property type="term" value="C:cytoplasm"/>
    <property type="evidence" value="ECO:0007669"/>
    <property type="project" value="TreeGrafter"/>
</dbReference>
<dbReference type="Gene3D" id="3.80.10.10">
    <property type="entry name" value="Ribonuclease Inhibitor"/>
    <property type="match status" value="4"/>
</dbReference>
<dbReference type="OrthoDB" id="1055148at2759"/>
<evidence type="ECO:0000313" key="4">
    <source>
        <dbReference type="EMBL" id="KAA0195281.1"/>
    </source>
</evidence>
<evidence type="ECO:0000256" key="2">
    <source>
        <dbReference type="ARBA" id="ARBA00022737"/>
    </source>
</evidence>
<keyword evidence="1" id="KW-0433">Leucine-rich repeat</keyword>
<proteinExistence type="predicted"/>
<feature type="compositionally biased region" description="Gly residues" evidence="3">
    <location>
        <begin position="802"/>
        <end position="813"/>
    </location>
</feature>
<gene>
    <name evidence="4" type="ORF">FBUS_01110</name>
</gene>
<dbReference type="PANTHER" id="PTHR48051">
    <property type="match status" value="1"/>
</dbReference>
<reference evidence="4" key="1">
    <citation type="submission" date="2019-05" db="EMBL/GenBank/DDBJ databases">
        <title>Annotation for the trematode Fasciolopsis buski.</title>
        <authorList>
            <person name="Choi Y.-J."/>
        </authorList>
    </citation>
    <scope>NUCLEOTIDE SEQUENCE</scope>
    <source>
        <strain evidence="4">HT</strain>
        <tissue evidence="4">Whole worm</tissue>
    </source>
</reference>
<evidence type="ECO:0000313" key="5">
    <source>
        <dbReference type="Proteomes" id="UP000728185"/>
    </source>
</evidence>
<dbReference type="InterPro" id="IPR050216">
    <property type="entry name" value="LRR_domain-containing"/>
</dbReference>
<dbReference type="EMBL" id="LUCM01003808">
    <property type="protein sequence ID" value="KAA0195281.1"/>
    <property type="molecule type" value="Genomic_DNA"/>
</dbReference>
<dbReference type="InterPro" id="IPR003591">
    <property type="entry name" value="Leu-rich_rpt_typical-subtyp"/>
</dbReference>
<dbReference type="Pfam" id="PF13855">
    <property type="entry name" value="LRR_8"/>
    <property type="match status" value="4"/>
</dbReference>
<organism evidence="4 5">
    <name type="scientific">Fasciolopsis buskii</name>
    <dbReference type="NCBI Taxonomy" id="27845"/>
    <lineage>
        <taxon>Eukaryota</taxon>
        <taxon>Metazoa</taxon>
        <taxon>Spiralia</taxon>
        <taxon>Lophotrochozoa</taxon>
        <taxon>Platyhelminthes</taxon>
        <taxon>Trematoda</taxon>
        <taxon>Digenea</taxon>
        <taxon>Plagiorchiida</taxon>
        <taxon>Echinostomata</taxon>
        <taxon>Echinostomatoidea</taxon>
        <taxon>Fasciolidae</taxon>
        <taxon>Fasciolopsis</taxon>
    </lineage>
</organism>
<dbReference type="SMART" id="SM00369">
    <property type="entry name" value="LRR_TYP"/>
    <property type="match status" value="16"/>
</dbReference>
<dbReference type="Proteomes" id="UP000728185">
    <property type="component" value="Unassembled WGS sequence"/>
</dbReference>
<feature type="region of interest" description="Disordered" evidence="3">
    <location>
        <begin position="797"/>
        <end position="827"/>
    </location>
</feature>
<name>A0A8E0RX59_9TREM</name>
<dbReference type="SMART" id="SM00365">
    <property type="entry name" value="LRR_SD22"/>
    <property type="match status" value="8"/>
</dbReference>
<dbReference type="InterPro" id="IPR032675">
    <property type="entry name" value="LRR_dom_sf"/>
</dbReference>